<gene>
    <name evidence="6" type="ORF">KHA94_21185</name>
</gene>
<evidence type="ECO:0000256" key="3">
    <source>
        <dbReference type="ARBA" id="ARBA00022840"/>
    </source>
</evidence>
<dbReference type="InterPro" id="IPR011761">
    <property type="entry name" value="ATP-grasp"/>
</dbReference>
<dbReference type="InterPro" id="IPR005479">
    <property type="entry name" value="CPAse_ATP-bd"/>
</dbReference>
<reference evidence="6 7" key="1">
    <citation type="submission" date="2021-05" db="EMBL/GenBank/DDBJ databases">
        <title>Novel Bacillus species.</title>
        <authorList>
            <person name="Liu G."/>
        </authorList>
    </citation>
    <scope>NUCLEOTIDE SEQUENCE [LARGE SCALE GENOMIC DNA]</scope>
    <source>
        <strain evidence="6 7">FJAT-49705</strain>
    </source>
</reference>
<dbReference type="PROSITE" id="PS00867">
    <property type="entry name" value="CPSASE_2"/>
    <property type="match status" value="1"/>
</dbReference>
<protein>
    <submittedName>
        <fullName evidence="6">Carboxylate--amine ligase</fullName>
    </submittedName>
</protein>
<dbReference type="GO" id="GO:0016874">
    <property type="term" value="F:ligase activity"/>
    <property type="evidence" value="ECO:0007669"/>
    <property type="project" value="UniProtKB-KW"/>
</dbReference>
<dbReference type="RefSeq" id="WP_213104110.1">
    <property type="nucleotide sequence ID" value="NZ_JAGYPM010000005.1"/>
</dbReference>
<feature type="domain" description="ATP-grasp" evidence="5">
    <location>
        <begin position="121"/>
        <end position="313"/>
    </location>
</feature>
<dbReference type="InterPro" id="IPR052032">
    <property type="entry name" value="ATP-dep_AA_Ligase"/>
</dbReference>
<dbReference type="EMBL" id="JAGYPM010000005">
    <property type="protein sequence ID" value="MBS4192658.1"/>
    <property type="molecule type" value="Genomic_DNA"/>
</dbReference>
<dbReference type="Proteomes" id="UP000681027">
    <property type="component" value="Unassembled WGS sequence"/>
</dbReference>
<comment type="caution">
    <text evidence="6">The sequence shown here is derived from an EMBL/GenBank/DDBJ whole genome shotgun (WGS) entry which is preliminary data.</text>
</comment>
<keyword evidence="3 4" id="KW-0067">ATP-binding</keyword>
<evidence type="ECO:0000313" key="7">
    <source>
        <dbReference type="Proteomes" id="UP000681027"/>
    </source>
</evidence>
<keyword evidence="2 4" id="KW-0547">Nucleotide-binding</keyword>
<keyword evidence="1 6" id="KW-0436">Ligase</keyword>
<sequence>MNKAVILGCNYYIGLSTIRCLGVHGIPTVAVDYNENDRYGSESKYCSERLIAPYYKEDPKGFVRFLIDYAKKQIVTPVLIPCHDSYVEIIDEYLDELREYYSIPQTEKGLYTKVMNKETLHSLAIEHGMAVPETVRIDEENYIEKVEEIIKYPCIVKPTDSPTFVATFRKKLFKVYNREELLAAVEKAQNADLEVIVQRIIPGFDDHMYTFDAYLNQDSKVTHWVTCQKHRQYPINFGASVYTEQKYVQELYDIGAPFLEAIGYKGFAEIEFKKDTETGKFYLIEINARITNLNNLLYKVGVNFPYLTYRELTGAPLEPYAVKEDKHRVFWYAYEDMLAIKGYIKTGQLTRKQVFVSLMKKKAYAIWDWSDPKPGITCFKKIAGKFLKKR</sequence>
<dbReference type="Gene3D" id="3.30.470.20">
    <property type="entry name" value="ATP-grasp fold, B domain"/>
    <property type="match status" value="1"/>
</dbReference>
<keyword evidence="7" id="KW-1185">Reference proteome</keyword>
<dbReference type="PANTHER" id="PTHR43585:SF2">
    <property type="entry name" value="ATP-GRASP ENZYME FSQD"/>
    <property type="match status" value="1"/>
</dbReference>
<dbReference type="Gene3D" id="3.30.1490.20">
    <property type="entry name" value="ATP-grasp fold, A domain"/>
    <property type="match status" value="1"/>
</dbReference>
<dbReference type="InterPro" id="IPR013815">
    <property type="entry name" value="ATP_grasp_subdomain_1"/>
</dbReference>
<dbReference type="Pfam" id="PF07478">
    <property type="entry name" value="Dala_Dala_lig_C"/>
    <property type="match status" value="1"/>
</dbReference>
<dbReference type="PANTHER" id="PTHR43585">
    <property type="entry name" value="FUMIPYRROLE BIOSYNTHESIS PROTEIN C"/>
    <property type="match status" value="1"/>
</dbReference>
<organism evidence="6 7">
    <name type="scientific">Cytobacillus citreus</name>
    <dbReference type="NCBI Taxonomy" id="2833586"/>
    <lineage>
        <taxon>Bacteria</taxon>
        <taxon>Bacillati</taxon>
        <taxon>Bacillota</taxon>
        <taxon>Bacilli</taxon>
        <taxon>Bacillales</taxon>
        <taxon>Bacillaceae</taxon>
        <taxon>Cytobacillus</taxon>
    </lineage>
</organism>
<proteinExistence type="predicted"/>
<evidence type="ECO:0000313" key="6">
    <source>
        <dbReference type="EMBL" id="MBS4192658.1"/>
    </source>
</evidence>
<name>A0ABS5NXV7_9BACI</name>
<evidence type="ECO:0000256" key="2">
    <source>
        <dbReference type="ARBA" id="ARBA00022741"/>
    </source>
</evidence>
<dbReference type="PROSITE" id="PS50975">
    <property type="entry name" value="ATP_GRASP"/>
    <property type="match status" value="1"/>
</dbReference>
<evidence type="ECO:0000256" key="1">
    <source>
        <dbReference type="ARBA" id="ARBA00022598"/>
    </source>
</evidence>
<accession>A0ABS5NXV7</accession>
<dbReference type="InterPro" id="IPR011095">
    <property type="entry name" value="Dala_Dala_lig_C"/>
</dbReference>
<evidence type="ECO:0000259" key="5">
    <source>
        <dbReference type="PROSITE" id="PS50975"/>
    </source>
</evidence>
<evidence type="ECO:0000256" key="4">
    <source>
        <dbReference type="PROSITE-ProRule" id="PRU00409"/>
    </source>
</evidence>
<dbReference type="SUPFAM" id="SSF56059">
    <property type="entry name" value="Glutathione synthetase ATP-binding domain-like"/>
    <property type="match status" value="1"/>
</dbReference>